<name>A0A6G9Y8W9_9NOCA</name>
<dbReference type="Proteomes" id="UP000503540">
    <property type="component" value="Chromosome"/>
</dbReference>
<proteinExistence type="predicted"/>
<keyword evidence="3" id="KW-1185">Reference proteome</keyword>
<accession>A0A6G9Y8W9</accession>
<dbReference type="InterPro" id="IPR036388">
    <property type="entry name" value="WH-like_DNA-bd_sf"/>
</dbReference>
<dbReference type="PANTHER" id="PTHR33164:SF106">
    <property type="entry name" value="TRANSCRIPTIONAL REGULATORY PROTEIN"/>
    <property type="match status" value="1"/>
</dbReference>
<dbReference type="GO" id="GO:0006950">
    <property type="term" value="P:response to stress"/>
    <property type="evidence" value="ECO:0007669"/>
    <property type="project" value="TreeGrafter"/>
</dbReference>
<dbReference type="PANTHER" id="PTHR33164">
    <property type="entry name" value="TRANSCRIPTIONAL REGULATOR, MARR FAMILY"/>
    <property type="match status" value="1"/>
</dbReference>
<gene>
    <name evidence="2" type="ORF">F5544_07955</name>
</gene>
<evidence type="ECO:0000259" key="1">
    <source>
        <dbReference type="PROSITE" id="PS50995"/>
    </source>
</evidence>
<reference evidence="2 3" key="1">
    <citation type="journal article" date="2019" name="ACS Chem. Biol.">
        <title>Identification and Mobilization of a Cryptic Antibiotic Biosynthesis Gene Locus from a Human-Pathogenic Nocardia Isolate.</title>
        <authorList>
            <person name="Herisse M."/>
            <person name="Ishida K."/>
            <person name="Porter J.L."/>
            <person name="Howden B."/>
            <person name="Hertweck C."/>
            <person name="Stinear T.P."/>
            <person name="Pidot S.J."/>
        </authorList>
    </citation>
    <scope>NUCLEOTIDE SEQUENCE [LARGE SCALE GENOMIC DNA]</scope>
    <source>
        <strain evidence="2 3">AUSMDU00012717</strain>
    </source>
</reference>
<evidence type="ECO:0000313" key="3">
    <source>
        <dbReference type="Proteomes" id="UP000503540"/>
    </source>
</evidence>
<dbReference type="Pfam" id="PF12802">
    <property type="entry name" value="MarR_2"/>
    <property type="match status" value="1"/>
</dbReference>
<dbReference type="InterPro" id="IPR039422">
    <property type="entry name" value="MarR/SlyA-like"/>
</dbReference>
<dbReference type="InterPro" id="IPR000835">
    <property type="entry name" value="HTH_MarR-typ"/>
</dbReference>
<sequence length="156" mass="17293">MSRENLDELRARVGLESQAFQAAVDDFDQAVATTLGVNRTDLRCLEVLMRGGATPGALAAELRLTSGSVTTMLDRLAKLDYIARHPEPGDRRKVLVKITPHTQNRLWEMYGPIVEEGQRELAKYTAAELKTIIAFLSGSRELQERQRGRIAGLASD</sequence>
<dbReference type="SMART" id="SM00347">
    <property type="entry name" value="HTH_MARR"/>
    <property type="match status" value="1"/>
</dbReference>
<protein>
    <submittedName>
        <fullName evidence="2">MarR family transcriptional regulator</fullName>
    </submittedName>
</protein>
<evidence type="ECO:0000313" key="2">
    <source>
        <dbReference type="EMBL" id="QIS09493.1"/>
    </source>
</evidence>
<dbReference type="Gene3D" id="1.10.10.10">
    <property type="entry name" value="Winged helix-like DNA-binding domain superfamily/Winged helix DNA-binding domain"/>
    <property type="match status" value="1"/>
</dbReference>
<dbReference type="GO" id="GO:0003700">
    <property type="term" value="F:DNA-binding transcription factor activity"/>
    <property type="evidence" value="ECO:0007669"/>
    <property type="project" value="InterPro"/>
</dbReference>
<dbReference type="SUPFAM" id="SSF46785">
    <property type="entry name" value="Winged helix' DNA-binding domain"/>
    <property type="match status" value="1"/>
</dbReference>
<dbReference type="EMBL" id="CP046172">
    <property type="protein sequence ID" value="QIS09493.1"/>
    <property type="molecule type" value="Genomic_DNA"/>
</dbReference>
<dbReference type="KEGG" id="nah:F5544_07955"/>
<organism evidence="2 3">
    <name type="scientific">Nocardia arthritidis</name>
    <dbReference type="NCBI Taxonomy" id="228602"/>
    <lineage>
        <taxon>Bacteria</taxon>
        <taxon>Bacillati</taxon>
        <taxon>Actinomycetota</taxon>
        <taxon>Actinomycetes</taxon>
        <taxon>Mycobacteriales</taxon>
        <taxon>Nocardiaceae</taxon>
        <taxon>Nocardia</taxon>
    </lineage>
</organism>
<dbReference type="PROSITE" id="PS50995">
    <property type="entry name" value="HTH_MARR_2"/>
    <property type="match status" value="1"/>
</dbReference>
<feature type="domain" description="HTH marR-type" evidence="1">
    <location>
        <begin position="6"/>
        <end position="141"/>
    </location>
</feature>
<dbReference type="InterPro" id="IPR036390">
    <property type="entry name" value="WH_DNA-bd_sf"/>
</dbReference>
<dbReference type="AlphaFoldDB" id="A0A6G9Y8W9"/>